<sequence>MIHGHSEDDAQRACAKLRKTCRRADSHDQSRDLDRHRGTARRSDRLSASHAPAEGRRPSRYLAFGALVALFNAPLIGASSRCRYARCWPPPRSTWAGRKQSLGRSI</sequence>
<protein>
    <submittedName>
        <fullName evidence="2">Uncharacterized protein</fullName>
    </submittedName>
</protein>
<accession>Q1GQ24</accession>
<dbReference type="EMBL" id="CP000356">
    <property type="protein sequence ID" value="ABF54248.1"/>
    <property type="molecule type" value="Genomic_DNA"/>
</dbReference>
<feature type="compositionally biased region" description="Basic and acidic residues" evidence="1">
    <location>
        <begin position="22"/>
        <end position="54"/>
    </location>
</feature>
<evidence type="ECO:0000256" key="1">
    <source>
        <dbReference type="SAM" id="MobiDB-lite"/>
    </source>
</evidence>
<evidence type="ECO:0000313" key="2">
    <source>
        <dbReference type="EMBL" id="ABF54248.1"/>
    </source>
</evidence>
<dbReference type="Proteomes" id="UP000006578">
    <property type="component" value="Chromosome"/>
</dbReference>
<feature type="region of interest" description="Disordered" evidence="1">
    <location>
        <begin position="20"/>
        <end position="54"/>
    </location>
</feature>
<gene>
    <name evidence="2" type="ordered locus">Sala_2542</name>
</gene>
<dbReference type="KEGG" id="sal:Sala_2542"/>
<organism evidence="2 3">
    <name type="scientific">Sphingopyxis alaskensis (strain DSM 13593 / LMG 18877 / RB2256)</name>
    <name type="common">Sphingomonas alaskensis</name>
    <dbReference type="NCBI Taxonomy" id="317655"/>
    <lineage>
        <taxon>Bacteria</taxon>
        <taxon>Pseudomonadati</taxon>
        <taxon>Pseudomonadota</taxon>
        <taxon>Alphaproteobacteria</taxon>
        <taxon>Sphingomonadales</taxon>
        <taxon>Sphingomonadaceae</taxon>
        <taxon>Sphingopyxis</taxon>
    </lineage>
</organism>
<keyword evidence="3" id="KW-1185">Reference proteome</keyword>
<dbReference type="STRING" id="317655.Sala_2542"/>
<name>Q1GQ24_SPHAL</name>
<dbReference type="AlphaFoldDB" id="Q1GQ24"/>
<proteinExistence type="predicted"/>
<dbReference type="HOGENOM" id="CLU_2221511_0_0_5"/>
<evidence type="ECO:0000313" key="3">
    <source>
        <dbReference type="Proteomes" id="UP000006578"/>
    </source>
</evidence>
<reference evidence="2 3" key="1">
    <citation type="journal article" date="2009" name="Proc. Natl. Acad. Sci. U.S.A.">
        <title>The genomic basis of trophic strategy in marine bacteria.</title>
        <authorList>
            <person name="Lauro F.M."/>
            <person name="McDougald D."/>
            <person name="Thomas T."/>
            <person name="Williams T.J."/>
            <person name="Egan S."/>
            <person name="Rice S."/>
            <person name="DeMaere M.Z."/>
            <person name="Ting L."/>
            <person name="Ertan H."/>
            <person name="Johnson J."/>
            <person name="Ferriera S."/>
            <person name="Lapidus A."/>
            <person name="Anderson I."/>
            <person name="Kyrpides N."/>
            <person name="Munk A.C."/>
            <person name="Detter C."/>
            <person name="Han C.S."/>
            <person name="Brown M.V."/>
            <person name="Robb F.T."/>
            <person name="Kjelleberg S."/>
            <person name="Cavicchioli R."/>
        </authorList>
    </citation>
    <scope>NUCLEOTIDE SEQUENCE [LARGE SCALE GENOMIC DNA]</scope>
    <source>
        <strain evidence="3">DSM 13593 / LMG 18877 / RB2256</strain>
    </source>
</reference>